<evidence type="ECO:0000256" key="1">
    <source>
        <dbReference type="SAM" id="MobiDB-lite"/>
    </source>
</evidence>
<proteinExistence type="predicted"/>
<dbReference type="EMBL" id="CAJQZP010000397">
    <property type="protein sequence ID" value="CAG4959562.1"/>
    <property type="molecule type" value="Genomic_DNA"/>
</dbReference>
<dbReference type="AlphaFoldDB" id="A0A8S3WHV9"/>
<feature type="region of interest" description="Disordered" evidence="1">
    <location>
        <begin position="1"/>
        <end position="65"/>
    </location>
</feature>
<comment type="caution">
    <text evidence="2">The sequence shown here is derived from an EMBL/GenBank/DDBJ whole genome shotgun (WGS) entry which is preliminary data.</text>
</comment>
<reference evidence="2" key="1">
    <citation type="submission" date="2021-04" db="EMBL/GenBank/DDBJ databases">
        <authorList>
            <person name="Tunstrom K."/>
        </authorList>
    </citation>
    <scope>NUCLEOTIDE SEQUENCE</scope>
</reference>
<dbReference type="Proteomes" id="UP000691718">
    <property type="component" value="Unassembled WGS sequence"/>
</dbReference>
<protein>
    <submittedName>
        <fullName evidence="2">(apollo) hypothetical protein</fullName>
    </submittedName>
</protein>
<sequence>MSFILSQDTPNTGLDSENTTENGTEAQETSSIADQEVLSETTDSLLSSVSSPKPHASKKSKTADPILEKAQNIILETSEKRRNEFAGFAEHIAN</sequence>
<dbReference type="OrthoDB" id="6920510at2759"/>
<organism evidence="2 3">
    <name type="scientific">Parnassius apollo</name>
    <name type="common">Apollo butterfly</name>
    <name type="synonym">Papilio apollo</name>
    <dbReference type="NCBI Taxonomy" id="110799"/>
    <lineage>
        <taxon>Eukaryota</taxon>
        <taxon>Metazoa</taxon>
        <taxon>Ecdysozoa</taxon>
        <taxon>Arthropoda</taxon>
        <taxon>Hexapoda</taxon>
        <taxon>Insecta</taxon>
        <taxon>Pterygota</taxon>
        <taxon>Neoptera</taxon>
        <taxon>Endopterygota</taxon>
        <taxon>Lepidoptera</taxon>
        <taxon>Glossata</taxon>
        <taxon>Ditrysia</taxon>
        <taxon>Papilionoidea</taxon>
        <taxon>Papilionidae</taxon>
        <taxon>Parnassiinae</taxon>
        <taxon>Parnassini</taxon>
        <taxon>Parnassius</taxon>
        <taxon>Parnassius</taxon>
    </lineage>
</organism>
<evidence type="ECO:0000313" key="3">
    <source>
        <dbReference type="Proteomes" id="UP000691718"/>
    </source>
</evidence>
<accession>A0A8S3WHV9</accession>
<gene>
    <name evidence="2" type="ORF">PAPOLLO_LOCUS6193</name>
</gene>
<name>A0A8S3WHV9_PARAO</name>
<feature type="compositionally biased region" description="Polar residues" evidence="1">
    <location>
        <begin position="1"/>
        <end position="46"/>
    </location>
</feature>
<keyword evidence="3" id="KW-1185">Reference proteome</keyword>
<evidence type="ECO:0000313" key="2">
    <source>
        <dbReference type="EMBL" id="CAG4959562.1"/>
    </source>
</evidence>